<dbReference type="PANTHER" id="PTHR19353:SF19">
    <property type="entry name" value="DELTA(5) FATTY ACID DESATURASE C-RELATED"/>
    <property type="match status" value="1"/>
</dbReference>
<dbReference type="Proteomes" id="UP001321486">
    <property type="component" value="Chromosome"/>
</dbReference>
<keyword evidence="1" id="KW-0472">Membrane</keyword>
<proteinExistence type="predicted"/>
<reference evidence="4" key="1">
    <citation type="journal article" date="2019" name="Int. J. Syst. Evol. Microbiol.">
        <title>The Global Catalogue of Microorganisms (GCM) 10K type strain sequencing project: providing services to taxonomists for standard genome sequencing and annotation.</title>
        <authorList>
            <consortium name="The Broad Institute Genomics Platform"/>
            <consortium name="The Broad Institute Genome Sequencing Center for Infectious Disease"/>
            <person name="Wu L."/>
            <person name="Ma J."/>
        </authorList>
    </citation>
    <scope>NUCLEOTIDE SEQUENCE [LARGE SCALE GENOMIC DNA]</scope>
    <source>
        <strain evidence="4">NBRC 108728</strain>
    </source>
</reference>
<dbReference type="InterPro" id="IPR012171">
    <property type="entry name" value="Fatty_acid_desaturase"/>
</dbReference>
<organism evidence="3 4">
    <name type="scientific">Frondihabitans sucicola</name>
    <dbReference type="NCBI Taxonomy" id="1268041"/>
    <lineage>
        <taxon>Bacteria</taxon>
        <taxon>Bacillati</taxon>
        <taxon>Actinomycetota</taxon>
        <taxon>Actinomycetes</taxon>
        <taxon>Micrococcales</taxon>
        <taxon>Microbacteriaceae</taxon>
        <taxon>Frondihabitans</taxon>
    </lineage>
</organism>
<keyword evidence="4" id="KW-1185">Reference proteome</keyword>
<feature type="transmembrane region" description="Helical" evidence="1">
    <location>
        <begin position="93"/>
        <end position="111"/>
    </location>
</feature>
<dbReference type="Pfam" id="PF00487">
    <property type="entry name" value="FA_desaturase"/>
    <property type="match status" value="1"/>
</dbReference>
<feature type="domain" description="Fatty acid desaturase" evidence="2">
    <location>
        <begin position="93"/>
        <end position="350"/>
    </location>
</feature>
<keyword evidence="1" id="KW-0812">Transmembrane</keyword>
<dbReference type="PANTHER" id="PTHR19353">
    <property type="entry name" value="FATTY ACID DESATURASE 2"/>
    <property type="match status" value="1"/>
</dbReference>
<dbReference type="InterPro" id="IPR005804">
    <property type="entry name" value="FA_desaturase_dom"/>
</dbReference>
<feature type="transmembrane region" description="Helical" evidence="1">
    <location>
        <begin position="131"/>
        <end position="147"/>
    </location>
</feature>
<dbReference type="RefSeq" id="WP_286345363.1">
    <property type="nucleotide sequence ID" value="NZ_AP027732.1"/>
</dbReference>
<dbReference type="CDD" id="cd03506">
    <property type="entry name" value="Delta6-FADS-like"/>
    <property type="match status" value="1"/>
</dbReference>
<accession>A0ABN6XW57</accession>
<evidence type="ECO:0000313" key="3">
    <source>
        <dbReference type="EMBL" id="BDZ48378.1"/>
    </source>
</evidence>
<gene>
    <name evidence="3" type="ORF">GCM10025867_06190</name>
</gene>
<dbReference type="PIRSF" id="PIRSF015921">
    <property type="entry name" value="FA_sphinglp_des"/>
    <property type="match status" value="1"/>
</dbReference>
<sequence length="386" mass="42728">MTALDSAPTSTAPLVPGSLLSTIRNHKELPAGFRGTTSGPTAKPISTYTALLARVRDAGLLKRRTGFYVTVFAIVTACLAAAVTGSFLLGDSWFQLLIAGGIGLIFTQYAFLAHETAHRQVFESGKTSDRVGRVLAAGVVGMSYSWWTSKHTKHHGNPNTIGRDTDIDYDTVSFLERDAVKQRGLSRLFTQKQGYAFFPILLFEGFNLHFMSYKTVFGRKKVDKRSLEITMITIRFAVYLGIIFWFLPLGMAFAFIGVQFAIFGLYMGSAFAPNHIGMPIIPESSRVDFLSKQVLTSRNIRGGRVMTLAMGGLNYQVEHHLFPNMARPHLKAASKLVREHCAEHQVPYTEATLVSAFGTVVNYLNRVGLAARRPFDCPMAAEYRPR</sequence>
<name>A0ABN6XW57_9MICO</name>
<protein>
    <submittedName>
        <fullName evidence="3">Fatty acid desaturase</fullName>
    </submittedName>
</protein>
<feature type="transmembrane region" description="Helical" evidence="1">
    <location>
        <begin position="229"/>
        <end position="247"/>
    </location>
</feature>
<feature type="transmembrane region" description="Helical" evidence="1">
    <location>
        <begin position="66"/>
        <end position="87"/>
    </location>
</feature>
<dbReference type="EMBL" id="AP027732">
    <property type="protein sequence ID" value="BDZ48378.1"/>
    <property type="molecule type" value="Genomic_DNA"/>
</dbReference>
<evidence type="ECO:0000259" key="2">
    <source>
        <dbReference type="Pfam" id="PF00487"/>
    </source>
</evidence>
<evidence type="ECO:0000313" key="4">
    <source>
        <dbReference type="Proteomes" id="UP001321486"/>
    </source>
</evidence>
<keyword evidence="1" id="KW-1133">Transmembrane helix</keyword>
<feature type="transmembrane region" description="Helical" evidence="1">
    <location>
        <begin position="195"/>
        <end position="217"/>
    </location>
</feature>
<evidence type="ECO:0000256" key="1">
    <source>
        <dbReference type="SAM" id="Phobius"/>
    </source>
</evidence>